<feature type="compositionally biased region" description="Basic residues" evidence="5">
    <location>
        <begin position="1218"/>
        <end position="1228"/>
    </location>
</feature>
<dbReference type="PROSITE" id="PS51460">
    <property type="entry name" value="GAR"/>
    <property type="match status" value="1"/>
</dbReference>
<reference evidence="7 8" key="1">
    <citation type="journal article" date="2020" name="ISME J.">
        <title>Uncovering the hidden diversity of litter-decomposition mechanisms in mushroom-forming fungi.</title>
        <authorList>
            <person name="Floudas D."/>
            <person name="Bentzer J."/>
            <person name="Ahren D."/>
            <person name="Johansson T."/>
            <person name="Persson P."/>
            <person name="Tunlid A."/>
        </authorList>
    </citation>
    <scope>NUCLEOTIDE SEQUENCE [LARGE SCALE GENOMIC DNA]</scope>
    <source>
        <strain evidence="7 8">CBS 661.87</strain>
    </source>
</reference>
<feature type="coiled-coil region" evidence="4">
    <location>
        <begin position="437"/>
        <end position="467"/>
    </location>
</feature>
<gene>
    <name evidence="7" type="ORF">D9615_000155</name>
</gene>
<feature type="region of interest" description="Disordered" evidence="5">
    <location>
        <begin position="1454"/>
        <end position="1482"/>
    </location>
</feature>
<dbReference type="Pfam" id="PF02187">
    <property type="entry name" value="GAS2"/>
    <property type="match status" value="1"/>
</dbReference>
<feature type="compositionally biased region" description="Low complexity" evidence="5">
    <location>
        <begin position="1466"/>
        <end position="1482"/>
    </location>
</feature>
<evidence type="ECO:0000256" key="2">
    <source>
        <dbReference type="ARBA" id="ARBA00022490"/>
    </source>
</evidence>
<feature type="compositionally biased region" description="Polar residues" evidence="5">
    <location>
        <begin position="1561"/>
        <end position="1573"/>
    </location>
</feature>
<dbReference type="EMBL" id="JAACJP010000001">
    <property type="protein sequence ID" value="KAF5388394.1"/>
    <property type="molecule type" value="Genomic_DNA"/>
</dbReference>
<feature type="compositionally biased region" description="Low complexity" evidence="5">
    <location>
        <begin position="1584"/>
        <end position="1597"/>
    </location>
</feature>
<feature type="compositionally biased region" description="Polar residues" evidence="5">
    <location>
        <begin position="1786"/>
        <end position="1808"/>
    </location>
</feature>
<keyword evidence="3" id="KW-0206">Cytoskeleton</keyword>
<evidence type="ECO:0000256" key="3">
    <source>
        <dbReference type="ARBA" id="ARBA00023212"/>
    </source>
</evidence>
<feature type="region of interest" description="Disordered" evidence="5">
    <location>
        <begin position="1761"/>
        <end position="1860"/>
    </location>
</feature>
<name>A0A8H5HRX4_9AGAR</name>
<feature type="region of interest" description="Disordered" evidence="5">
    <location>
        <begin position="1495"/>
        <end position="1541"/>
    </location>
</feature>
<comment type="caution">
    <text evidence="7">The sequence shown here is derived from an EMBL/GenBank/DDBJ whole genome shotgun (WGS) entry which is preliminary data.</text>
</comment>
<dbReference type="OrthoDB" id="10017054at2759"/>
<keyword evidence="8" id="KW-1185">Reference proteome</keyword>
<evidence type="ECO:0000259" key="6">
    <source>
        <dbReference type="PROSITE" id="PS51460"/>
    </source>
</evidence>
<dbReference type="Gene3D" id="3.30.920.20">
    <property type="entry name" value="Gas2-like domain"/>
    <property type="match status" value="1"/>
</dbReference>
<feature type="compositionally biased region" description="Basic and acidic residues" evidence="5">
    <location>
        <begin position="1161"/>
        <end position="1217"/>
    </location>
</feature>
<feature type="region of interest" description="Disordered" evidence="5">
    <location>
        <begin position="1561"/>
        <end position="1653"/>
    </location>
</feature>
<dbReference type="SMART" id="SM00243">
    <property type="entry name" value="GAS2"/>
    <property type="match status" value="1"/>
</dbReference>
<dbReference type="Proteomes" id="UP000565441">
    <property type="component" value="Unassembled WGS sequence"/>
</dbReference>
<feature type="compositionally biased region" description="Polar residues" evidence="5">
    <location>
        <begin position="1627"/>
        <end position="1644"/>
    </location>
</feature>
<evidence type="ECO:0000256" key="4">
    <source>
        <dbReference type="SAM" id="Coils"/>
    </source>
</evidence>
<feature type="region of interest" description="Disordered" evidence="5">
    <location>
        <begin position="1"/>
        <end position="48"/>
    </location>
</feature>
<sequence length="1860" mass="207855">MSVAPSGDVSQSSGTAVAPTSDLPQSQESVPDLSEGSPSETSAAGEEQALETHEVIELQTFSERKVWIEDKIKFLAKMPPIEVFVGLDAVRTSAEHVPGLATRDQLKQWLAEHDAIEKETEIFDRGELTKLRQLTKAATQRNLSPADTDVIELTLTTIYELDKLLHLLRNRSENLELLGIRLAWEESRIAAWVDRRNIVEDLATFLDTRARWSPSVYENPPQVDEPHEPHDFKRRSSVTSFASAASDSSINSAGFSRSARFKLAELLSRDAAQFAGRVTSLRHGKISAAGKVLDKLIDHSRKPVPDELLDEQDRLEEKGITDMENLGKFVMNMVMQWRKADEIYVETMKDKVSAQNLFEEIETAKLYHPTSRQSASFVSRADALIKRLALRGNPASLSSTFPCPEHPLFGDQTEFNKLLAQSLASEITSATNIAYKVDAAAKAYRAASEAVKRAENLTTRAQELSTTFISVITRIQEGVSAGDGDGSPPNLMSEACLEPSRHSAFLALLPSILQENIQAAESSNDVLRDYLPAILALDRPGIDAEFKANASEEFKRLEALKNQAQGAGDDVKARGIRLREARRLHGVMDEDLSRLEDVRSRISDMMERKRWRQISGATKELLTPESPPTTPLPTETSHAELTGDLRQLGSHIAQEVDAPLLSLCESLEEPLKQWFLQRSSGLKMSLEGMTRMADLLESVQRQADVMSDIHEEFNDIQLRIEDARVRIQTCTDEVLAERLLNGSVPEAEVDLQFGFEAARDEVTRFVNAMADRIPFVSQHLSSASVSPTLSRRRVSPTVTKLGQSTSVELLFDLAALDDGVRADCNSFAMRLNGQVESLVQKFAHFHLARMAKELDALLTTTVANIDKVNQELAGYKSVLSDIIAKDEDTTGPLSALLEYVKEPTQNDRTRIGRSFSPIRDLLRKMDAAPGAHDPSVYEIFYVARRRAVDDAEARFKTWESDVSTFIDAILHEQEVEADRLEKLRISEEQRQLAERDRLAAEEAERLRMERERLEREEQERLEVEQRAEVLRQQVEKERIAAEEAEKARLEHERAEAEEQRRLEEERLADEKRVQAEIDRIAAEEVEKARLHQERLAMEEKLRLVEEQLAEERRFQAEKDRITAKNLELERIQQRLDEELRLQAENDRIAAEQLERQRLEQQLAEERRHQEKARVALEKAEHGRQRAEAETKNHLDQERQVNQRREAEQQMAKAEAKERKRPAEHHRRQKDQSAKEHANLTATAPPSMKSRPIDEEDIFGLRIGPSENHSKTREMSDLQAQILAFRKRLRSMSVNEIARPKKSSAQLPSLDQLKKLNKEFSSVSSGVSLLPAHVPDISIDVELRSLRAEIEASTELMKRVEKLAHLADDVQKCDAALSDLLEHIDSYPAPPKGILSSSHKPLLDAPPEEQLTARLNFTRSVIESMTSTFAKVSNDSRAISEKTRILQTWSELEDMGHDHLGGKKSRPPSAISSRPSSGRNSSASIINVRSAKKAAGYSNLSISSTPSQKRLLVPNHPTPRRAVSGGAEPQSRPPSQISNLSFNRAVSGPLGASVYGSTFASRQRTSSLSNSVSTPVRHPSATPMRSRAQTAQQARATSPTGSDASSYSRSVRTHTRSSTSMSTWSRAPRNSLSSLAPMLKNTTPQKKPAVPRKTYVADPRNKLDVAVGDVVNKLPVGINIEGVSETWKDQSGKYWIGNQDPKLCFCRILRSQTVMVRVGGGWSELSKFIKDHFADSFRLLPESPPRPGAPEEKWISSATLLEAPTEADSPPVPPRTPEPTMPFVPSFSLSTPSGQSPRSMKSASNSPSAKGSPLTPLQFMRRADVDAMLRPVTPSKPATALRPRNTNTQTHATARNSVWRP</sequence>
<evidence type="ECO:0000313" key="8">
    <source>
        <dbReference type="Proteomes" id="UP000565441"/>
    </source>
</evidence>
<feature type="compositionally biased region" description="Polar residues" evidence="5">
    <location>
        <begin position="1497"/>
        <end position="1507"/>
    </location>
</feature>
<keyword evidence="4" id="KW-0175">Coiled coil</keyword>
<dbReference type="GO" id="GO:0005856">
    <property type="term" value="C:cytoskeleton"/>
    <property type="evidence" value="ECO:0007669"/>
    <property type="project" value="UniProtKB-SubCell"/>
</dbReference>
<evidence type="ECO:0000313" key="7">
    <source>
        <dbReference type="EMBL" id="KAF5388394.1"/>
    </source>
</evidence>
<dbReference type="InterPro" id="IPR036534">
    <property type="entry name" value="GAR_dom_sf"/>
</dbReference>
<dbReference type="SUPFAM" id="SSF143575">
    <property type="entry name" value="GAS2 domain-like"/>
    <property type="match status" value="1"/>
</dbReference>
<feature type="compositionally biased region" description="Low complexity" evidence="5">
    <location>
        <begin position="1604"/>
        <end position="1625"/>
    </location>
</feature>
<proteinExistence type="predicted"/>
<organism evidence="7 8">
    <name type="scientific">Tricholomella constricta</name>
    <dbReference type="NCBI Taxonomy" id="117010"/>
    <lineage>
        <taxon>Eukaryota</taxon>
        <taxon>Fungi</taxon>
        <taxon>Dikarya</taxon>
        <taxon>Basidiomycota</taxon>
        <taxon>Agaricomycotina</taxon>
        <taxon>Agaricomycetes</taxon>
        <taxon>Agaricomycetidae</taxon>
        <taxon>Agaricales</taxon>
        <taxon>Tricholomatineae</taxon>
        <taxon>Lyophyllaceae</taxon>
        <taxon>Tricholomella</taxon>
    </lineage>
</organism>
<feature type="region of interest" description="Disordered" evidence="5">
    <location>
        <begin position="614"/>
        <end position="636"/>
    </location>
</feature>
<protein>
    <recommendedName>
        <fullName evidence="6">GAR domain-containing protein</fullName>
    </recommendedName>
</protein>
<feature type="compositionally biased region" description="Polar residues" evidence="5">
    <location>
        <begin position="1532"/>
        <end position="1541"/>
    </location>
</feature>
<feature type="compositionally biased region" description="Polar residues" evidence="5">
    <location>
        <begin position="1843"/>
        <end position="1860"/>
    </location>
</feature>
<feature type="domain" description="GAR" evidence="6">
    <location>
        <begin position="1657"/>
        <end position="1735"/>
    </location>
</feature>
<comment type="subcellular location">
    <subcellularLocation>
        <location evidence="1">Cytoplasm</location>
        <location evidence="1">Cytoskeleton</location>
    </subcellularLocation>
</comment>
<feature type="region of interest" description="Disordered" evidence="5">
    <location>
        <begin position="1161"/>
        <end position="1252"/>
    </location>
</feature>
<accession>A0A8H5HRX4</accession>
<feature type="compositionally biased region" description="Pro residues" evidence="5">
    <location>
        <begin position="1769"/>
        <end position="1781"/>
    </location>
</feature>
<dbReference type="GO" id="GO:0008017">
    <property type="term" value="F:microtubule binding"/>
    <property type="evidence" value="ECO:0007669"/>
    <property type="project" value="InterPro"/>
</dbReference>
<dbReference type="InterPro" id="IPR003108">
    <property type="entry name" value="GAR_dom"/>
</dbReference>
<keyword evidence="2" id="KW-0963">Cytoplasm</keyword>
<evidence type="ECO:0000256" key="5">
    <source>
        <dbReference type="SAM" id="MobiDB-lite"/>
    </source>
</evidence>
<evidence type="ECO:0000256" key="1">
    <source>
        <dbReference type="ARBA" id="ARBA00004245"/>
    </source>
</evidence>